<gene>
    <name evidence="1" type="ORF">NMN56_007295</name>
</gene>
<dbReference type="EMBL" id="JANCPR020000006">
    <property type="protein sequence ID" value="MDJ1131764.1"/>
    <property type="molecule type" value="Genomic_DNA"/>
</dbReference>
<protein>
    <submittedName>
        <fullName evidence="1">Uncharacterized protein</fullName>
    </submittedName>
</protein>
<name>A0ABT6ZRT0_9ACTN</name>
<reference evidence="1 2" key="1">
    <citation type="submission" date="2023-05" db="EMBL/GenBank/DDBJ databases">
        <title>Streptantibioticus silvisoli sp. nov., acidotolerant actinomycetes 1 from pine litter.</title>
        <authorList>
            <person name="Swiecimska M."/>
            <person name="Golinska P."/>
            <person name="Sangal V."/>
            <person name="Wachnowicz B."/>
            <person name="Goodfellow M."/>
        </authorList>
    </citation>
    <scope>NUCLEOTIDE SEQUENCE [LARGE SCALE GENOMIC DNA]</scope>
    <source>
        <strain evidence="1 2">DSM 42109</strain>
    </source>
</reference>
<comment type="caution">
    <text evidence="1">The sequence shown here is derived from an EMBL/GenBank/DDBJ whole genome shotgun (WGS) entry which is preliminary data.</text>
</comment>
<dbReference type="Proteomes" id="UP001214441">
    <property type="component" value="Unassembled WGS sequence"/>
</dbReference>
<evidence type="ECO:0000313" key="1">
    <source>
        <dbReference type="EMBL" id="MDJ1131764.1"/>
    </source>
</evidence>
<sequence length="60" mass="6820">MLIVAHRERAAPVARASLAENPYGLTLAEVRAEICRCLARGWQLWEIRRRFTAASEDRPA</sequence>
<keyword evidence="2" id="KW-1185">Reference proteome</keyword>
<accession>A0ABT6ZRT0</accession>
<dbReference type="RefSeq" id="WP_274044515.1">
    <property type="nucleotide sequence ID" value="NZ_JANCPR020000006.1"/>
</dbReference>
<proteinExistence type="predicted"/>
<organism evidence="1 2">
    <name type="scientific">Streptomyces iconiensis</name>
    <dbReference type="NCBI Taxonomy" id="1384038"/>
    <lineage>
        <taxon>Bacteria</taxon>
        <taxon>Bacillati</taxon>
        <taxon>Actinomycetota</taxon>
        <taxon>Actinomycetes</taxon>
        <taxon>Kitasatosporales</taxon>
        <taxon>Streptomycetaceae</taxon>
        <taxon>Streptomyces</taxon>
    </lineage>
</organism>
<evidence type="ECO:0000313" key="2">
    <source>
        <dbReference type="Proteomes" id="UP001214441"/>
    </source>
</evidence>